<dbReference type="GO" id="GO:0019464">
    <property type="term" value="P:glycine decarboxylation via glycine cleavage system"/>
    <property type="evidence" value="ECO:0007669"/>
    <property type="project" value="UniProtKB-UniRule"/>
</dbReference>
<gene>
    <name evidence="6" type="ORF">M0811_12729</name>
</gene>
<dbReference type="HAMAP" id="MF_00272">
    <property type="entry name" value="GcvH"/>
    <property type="match status" value="1"/>
</dbReference>
<dbReference type="GO" id="GO:0005739">
    <property type="term" value="C:mitochondrion"/>
    <property type="evidence" value="ECO:0007669"/>
    <property type="project" value="UniProtKB-SubCell"/>
</dbReference>
<dbReference type="PANTHER" id="PTHR11715">
    <property type="entry name" value="GLYCINE CLEAVAGE SYSTEM H PROTEIN"/>
    <property type="match status" value="1"/>
</dbReference>
<keyword evidence="4" id="KW-0496">Mitochondrion</keyword>
<dbReference type="NCBIfam" id="TIGR00527">
    <property type="entry name" value="gcvH"/>
    <property type="match status" value="1"/>
</dbReference>
<dbReference type="GO" id="GO:0009249">
    <property type="term" value="P:protein lipoylation"/>
    <property type="evidence" value="ECO:0007669"/>
    <property type="project" value="TreeGrafter"/>
</dbReference>
<keyword evidence="7" id="KW-1185">Reference proteome</keyword>
<dbReference type="AlphaFoldDB" id="A0A9Q0L7S8"/>
<protein>
    <recommendedName>
        <fullName evidence="4">Glycine cleavage system H protein</fullName>
    </recommendedName>
</protein>
<feature type="domain" description="Lipoyl-binding" evidence="5">
    <location>
        <begin position="50"/>
        <end position="132"/>
    </location>
</feature>
<evidence type="ECO:0000256" key="2">
    <source>
        <dbReference type="ARBA" id="ARBA00022823"/>
    </source>
</evidence>
<dbReference type="PROSITE" id="PS50968">
    <property type="entry name" value="BIOTINYL_LIPOYL"/>
    <property type="match status" value="1"/>
</dbReference>
<accession>A0A9Q0L7S8</accession>
<dbReference type="InterPro" id="IPR002930">
    <property type="entry name" value="GCV_H"/>
</dbReference>
<dbReference type="Pfam" id="PF01597">
    <property type="entry name" value="GCV_H"/>
    <property type="match status" value="1"/>
</dbReference>
<dbReference type="Proteomes" id="UP001149090">
    <property type="component" value="Unassembled WGS sequence"/>
</dbReference>
<dbReference type="InterPro" id="IPR000089">
    <property type="entry name" value="Biotin_lipoyl"/>
</dbReference>
<comment type="similarity">
    <text evidence="1 4">Belongs to the GcvH family.</text>
</comment>
<dbReference type="GO" id="GO:0005960">
    <property type="term" value="C:glycine cleavage complex"/>
    <property type="evidence" value="ECO:0007669"/>
    <property type="project" value="UniProtKB-UniRule"/>
</dbReference>
<evidence type="ECO:0000256" key="4">
    <source>
        <dbReference type="RuleBase" id="RU364055"/>
    </source>
</evidence>
<dbReference type="Gene3D" id="2.40.50.100">
    <property type="match status" value="1"/>
</dbReference>
<evidence type="ECO:0000313" key="6">
    <source>
        <dbReference type="EMBL" id="KAJ5067922.1"/>
    </source>
</evidence>
<organism evidence="6 7">
    <name type="scientific">Anaeramoeba ignava</name>
    <name type="common">Anaerobic marine amoeba</name>
    <dbReference type="NCBI Taxonomy" id="1746090"/>
    <lineage>
        <taxon>Eukaryota</taxon>
        <taxon>Metamonada</taxon>
        <taxon>Anaeramoebidae</taxon>
        <taxon>Anaeramoeba</taxon>
    </lineage>
</organism>
<dbReference type="InterPro" id="IPR017453">
    <property type="entry name" value="GCV_H_sub"/>
</dbReference>
<dbReference type="PANTHER" id="PTHR11715:SF3">
    <property type="entry name" value="GLYCINE CLEAVAGE SYSTEM H PROTEIN-RELATED"/>
    <property type="match status" value="1"/>
</dbReference>
<comment type="cofactor">
    <cofactor evidence="4">
        <name>(R)-lipoate</name>
        <dbReference type="ChEBI" id="CHEBI:83088"/>
    </cofactor>
    <text evidence="4">Binds 1 lipoyl cofactor covalently.</text>
</comment>
<sequence>MQNLTLKILTSKPKEARLITKSVFSIAQRFLTTYYTKAHEYIKIDEGKDSGKCGISDHAQQELGDVVFVDLPEKGRKISKGELSGAVESVKAVGNFYAPVSGKIISVNSELESTPSLINSQPEDNGWIIEVQLDDKSEINQLMNPEQYKKFLAEESHK</sequence>
<dbReference type="InterPro" id="IPR011053">
    <property type="entry name" value="Single_hybrid_motif"/>
</dbReference>
<dbReference type="OMA" id="KEHEWIR"/>
<proteinExistence type="inferred from homology"/>
<dbReference type="SUPFAM" id="SSF51230">
    <property type="entry name" value="Single hybrid motif"/>
    <property type="match status" value="1"/>
</dbReference>
<keyword evidence="2 3" id="KW-0450">Lipoyl</keyword>
<dbReference type="InterPro" id="IPR033753">
    <property type="entry name" value="GCV_H/Fam206"/>
</dbReference>
<comment type="caution">
    <text evidence="6">The sequence shown here is derived from an EMBL/GenBank/DDBJ whole genome shotgun (WGS) entry which is preliminary data.</text>
</comment>
<evidence type="ECO:0000313" key="7">
    <source>
        <dbReference type="Proteomes" id="UP001149090"/>
    </source>
</evidence>
<dbReference type="CDD" id="cd06848">
    <property type="entry name" value="GCS_H"/>
    <property type="match status" value="1"/>
</dbReference>
<feature type="modified residue" description="N6-lipoyllysine" evidence="3">
    <location>
        <position position="91"/>
    </location>
</feature>
<keyword evidence="4" id="KW-0809">Transit peptide</keyword>
<evidence type="ECO:0000256" key="1">
    <source>
        <dbReference type="ARBA" id="ARBA00009249"/>
    </source>
</evidence>
<evidence type="ECO:0000259" key="5">
    <source>
        <dbReference type="PROSITE" id="PS50968"/>
    </source>
</evidence>
<name>A0A9Q0L7S8_ANAIG</name>
<evidence type="ECO:0000256" key="3">
    <source>
        <dbReference type="PIRSR" id="PIRSR617453-50"/>
    </source>
</evidence>
<dbReference type="OrthoDB" id="10264154at2759"/>
<dbReference type="EMBL" id="JAPDFW010000123">
    <property type="protein sequence ID" value="KAJ5067922.1"/>
    <property type="molecule type" value="Genomic_DNA"/>
</dbReference>
<comment type="subunit">
    <text evidence="4">The glycine cleavage system is composed of four proteins: P, T, L and H.</text>
</comment>
<comment type="function">
    <text evidence="4">The H protein shuttles the methylamine group of glycine from the P protein to the T protein.</text>
</comment>
<dbReference type="NCBIfam" id="NF002270">
    <property type="entry name" value="PRK01202.1"/>
    <property type="match status" value="1"/>
</dbReference>
<reference evidence="6" key="1">
    <citation type="submission" date="2022-10" db="EMBL/GenBank/DDBJ databases">
        <title>Novel sulphate-reducing endosymbionts in the free-living metamonad Anaeramoeba.</title>
        <authorList>
            <person name="Jerlstrom-Hultqvist J."/>
            <person name="Cepicka I."/>
            <person name="Gallot-Lavallee L."/>
            <person name="Salas-Leiva D."/>
            <person name="Curtis B.A."/>
            <person name="Zahonova K."/>
            <person name="Pipaliya S."/>
            <person name="Dacks J."/>
            <person name="Roger A.J."/>
        </authorList>
    </citation>
    <scope>NUCLEOTIDE SEQUENCE</scope>
    <source>
        <strain evidence="6">BMAN</strain>
    </source>
</reference>
<comment type="subcellular location">
    <subcellularLocation>
        <location evidence="4">Mitochondrion</location>
    </subcellularLocation>
</comment>